<dbReference type="EMBL" id="CAVNYO010000138">
    <property type="protein sequence ID" value="CAK5268790.1"/>
    <property type="molecule type" value="Genomic_DNA"/>
</dbReference>
<keyword evidence="3" id="KW-1185">Reference proteome</keyword>
<organism evidence="2 3">
    <name type="scientific">Mycena citricolor</name>
    <dbReference type="NCBI Taxonomy" id="2018698"/>
    <lineage>
        <taxon>Eukaryota</taxon>
        <taxon>Fungi</taxon>
        <taxon>Dikarya</taxon>
        <taxon>Basidiomycota</taxon>
        <taxon>Agaricomycotina</taxon>
        <taxon>Agaricomycetes</taxon>
        <taxon>Agaricomycetidae</taxon>
        <taxon>Agaricales</taxon>
        <taxon>Marasmiineae</taxon>
        <taxon>Mycenaceae</taxon>
        <taxon>Mycena</taxon>
    </lineage>
</organism>
<dbReference type="Proteomes" id="UP001295794">
    <property type="component" value="Unassembled WGS sequence"/>
</dbReference>
<reference evidence="2" key="1">
    <citation type="submission" date="2023-11" db="EMBL/GenBank/DDBJ databases">
        <authorList>
            <person name="De Vega J J."/>
            <person name="De Vega J J."/>
        </authorList>
    </citation>
    <scope>NUCLEOTIDE SEQUENCE</scope>
</reference>
<feature type="non-terminal residue" evidence="2">
    <location>
        <position position="87"/>
    </location>
</feature>
<proteinExistence type="predicted"/>
<feature type="region of interest" description="Disordered" evidence="1">
    <location>
        <begin position="62"/>
        <end position="87"/>
    </location>
</feature>
<evidence type="ECO:0000313" key="2">
    <source>
        <dbReference type="EMBL" id="CAK5268790.1"/>
    </source>
</evidence>
<accession>A0AAD2H650</accession>
<name>A0AAD2H650_9AGAR</name>
<protein>
    <submittedName>
        <fullName evidence="2">Uncharacterized protein</fullName>
    </submittedName>
</protein>
<dbReference type="AlphaFoldDB" id="A0AAD2H650"/>
<evidence type="ECO:0000256" key="1">
    <source>
        <dbReference type="SAM" id="MobiDB-lite"/>
    </source>
</evidence>
<evidence type="ECO:0000313" key="3">
    <source>
        <dbReference type="Proteomes" id="UP001295794"/>
    </source>
</evidence>
<comment type="caution">
    <text evidence="2">The sequence shown here is derived from an EMBL/GenBank/DDBJ whole genome shotgun (WGS) entry which is preliminary data.</text>
</comment>
<sequence>AGTRKRKGARSWTKCIDTGSEQVAVPSRPHVIVDKQGKIVQVKASLCTDHTTLISQYAISKNFPHEEDPRQGLAPEPPHSSMVPPEN</sequence>
<gene>
    <name evidence="2" type="ORF">MYCIT1_LOCUS12074</name>
</gene>